<dbReference type="AlphaFoldDB" id="A0A401RLA4"/>
<dbReference type="Proteomes" id="UP000287033">
    <property type="component" value="Unassembled WGS sequence"/>
</dbReference>
<evidence type="ECO:0000256" key="8">
    <source>
        <dbReference type="ARBA" id="ARBA00022481"/>
    </source>
</evidence>
<evidence type="ECO:0000256" key="11">
    <source>
        <dbReference type="ARBA" id="ARBA00023018"/>
    </source>
</evidence>
<evidence type="ECO:0000256" key="13">
    <source>
        <dbReference type="ARBA" id="ARBA00023136"/>
    </source>
</evidence>
<evidence type="ECO:0000256" key="4">
    <source>
        <dbReference type="ARBA" id="ARBA00004527"/>
    </source>
</evidence>
<dbReference type="GO" id="GO:0008360">
    <property type="term" value="P:regulation of cell shape"/>
    <property type="evidence" value="ECO:0007669"/>
    <property type="project" value="UniProtKB-KW"/>
</dbReference>
<feature type="region of interest" description="Disordered" evidence="23">
    <location>
        <begin position="321"/>
        <end position="365"/>
    </location>
</feature>
<organism evidence="24 25">
    <name type="scientific">Chiloscyllium punctatum</name>
    <name type="common">Brownbanded bambooshark</name>
    <name type="synonym">Hemiscyllium punctatum</name>
    <dbReference type="NCBI Taxonomy" id="137246"/>
    <lineage>
        <taxon>Eukaryota</taxon>
        <taxon>Metazoa</taxon>
        <taxon>Chordata</taxon>
        <taxon>Craniata</taxon>
        <taxon>Vertebrata</taxon>
        <taxon>Chondrichthyes</taxon>
        <taxon>Elasmobranchii</taxon>
        <taxon>Galeomorphii</taxon>
        <taxon>Galeoidea</taxon>
        <taxon>Orectolobiformes</taxon>
        <taxon>Hemiscylliidae</taxon>
        <taxon>Chiloscyllium</taxon>
    </lineage>
</organism>
<dbReference type="GO" id="GO:0030424">
    <property type="term" value="C:axon"/>
    <property type="evidence" value="ECO:0007669"/>
    <property type="project" value="UniProtKB-SubCell"/>
</dbReference>
<evidence type="ECO:0000256" key="7">
    <source>
        <dbReference type="ARBA" id="ARBA00022475"/>
    </source>
</evidence>
<comment type="subunit">
    <text evidence="20">Interacts with dopamine receptor DRD3.</text>
</comment>
<dbReference type="GO" id="GO:0016327">
    <property type="term" value="C:apicolateral plasma membrane"/>
    <property type="evidence" value="ECO:0007669"/>
    <property type="project" value="UniProtKB-SubCell"/>
</dbReference>
<comment type="caution">
    <text evidence="24">The sequence shown here is derived from an EMBL/GenBank/DDBJ whole genome shotgun (WGS) entry which is preliminary data.</text>
</comment>
<dbReference type="STRING" id="137246.A0A401RLA4"/>
<evidence type="ECO:0000256" key="3">
    <source>
        <dbReference type="ARBA" id="ARBA00004489"/>
    </source>
</evidence>
<keyword evidence="9" id="KW-0597">Phosphoprotein</keyword>
<dbReference type="PANTHER" id="PTHR10498">
    <property type="entry name" value="PARALEMMIN-RELATED"/>
    <property type="match status" value="1"/>
</dbReference>
<sequence>MALTMEMSETLFQQERLQAIAEKRKRQTEIENKKRQLEDERRQLQHLKSKALRERWLLEGTPSSVAEEDEGMKKQLQEDNDKTKQMEETIQRLERELELLENGEIVISKENSIEEKLKAEEKVSPNKGSESAKHHSSPLANKPEGSTEKLKAAMFAVEITVEKDNVTGETKVLSTSSVSPKNLKQQGVKVYEDDLKVIHEMRKGDGAVENGVHLLTSTEVDELIQKADKVTDFNKALAPEGKGPHGQLQADGQTPEKLKPDGMAGESLKILQKTPGDGAEPSKDQPVTMIFMGYQDVEDENETKKVLGYDGTGKAELVVIEDADGKSERPGESQAPPNGTTAAQGAEEKAAGKGKEAVDEVEDLKEKQRCQCCVVM</sequence>
<keyword evidence="11" id="KW-0770">Synapse</keyword>
<dbReference type="PANTHER" id="PTHR10498:SF6">
    <property type="entry name" value="PARALEMMIN-1"/>
    <property type="match status" value="1"/>
</dbReference>
<dbReference type="OMA" id="KVIHEMR"/>
<dbReference type="OrthoDB" id="9934905at2759"/>
<evidence type="ECO:0000256" key="22">
    <source>
        <dbReference type="ARBA" id="ARBA00041963"/>
    </source>
</evidence>
<protein>
    <recommendedName>
        <fullName evidence="21">Paralemmin-1</fullName>
    </recommendedName>
    <alternativeName>
        <fullName evidence="22">Paralemmin</fullName>
    </alternativeName>
</protein>
<evidence type="ECO:0000256" key="19">
    <source>
        <dbReference type="ARBA" id="ARBA00037871"/>
    </source>
</evidence>
<keyword evidence="25" id="KW-1185">Reference proteome</keyword>
<evidence type="ECO:0000313" key="25">
    <source>
        <dbReference type="Proteomes" id="UP000287033"/>
    </source>
</evidence>
<dbReference type="InterPro" id="IPR004965">
    <property type="entry name" value="Paralemmin"/>
</dbReference>
<evidence type="ECO:0000256" key="2">
    <source>
        <dbReference type="ARBA" id="ARBA00004342"/>
    </source>
</evidence>
<evidence type="ECO:0000256" key="23">
    <source>
        <dbReference type="SAM" id="MobiDB-lite"/>
    </source>
</evidence>
<reference evidence="24 25" key="1">
    <citation type="journal article" date="2018" name="Nat. Ecol. Evol.">
        <title>Shark genomes provide insights into elasmobranch evolution and the origin of vertebrates.</title>
        <authorList>
            <person name="Hara Y"/>
            <person name="Yamaguchi K"/>
            <person name="Onimaru K"/>
            <person name="Kadota M"/>
            <person name="Koyanagi M"/>
            <person name="Keeley SD"/>
            <person name="Tatsumi K"/>
            <person name="Tanaka K"/>
            <person name="Motone F"/>
            <person name="Kageyama Y"/>
            <person name="Nozu R"/>
            <person name="Adachi N"/>
            <person name="Nishimura O"/>
            <person name="Nakagawa R"/>
            <person name="Tanegashima C"/>
            <person name="Kiyatake I"/>
            <person name="Matsumoto R"/>
            <person name="Murakumo K"/>
            <person name="Nishida K"/>
            <person name="Terakita A"/>
            <person name="Kuratani S"/>
            <person name="Sato K"/>
            <person name="Hyodo S Kuraku.S."/>
        </authorList>
    </citation>
    <scope>NUCLEOTIDE SEQUENCE [LARGE SCALE GENOMIC DNA]</scope>
</reference>
<keyword evidence="12" id="KW-0175">Coiled coil</keyword>
<name>A0A401RLA4_CHIPU</name>
<evidence type="ECO:0000256" key="1">
    <source>
        <dbReference type="ARBA" id="ARBA00004279"/>
    </source>
</evidence>
<feature type="region of interest" description="Disordered" evidence="23">
    <location>
        <begin position="236"/>
        <end position="286"/>
    </location>
</feature>
<evidence type="ECO:0000256" key="15">
    <source>
        <dbReference type="ARBA" id="ARBA00023273"/>
    </source>
</evidence>
<evidence type="ECO:0000256" key="21">
    <source>
        <dbReference type="ARBA" id="ARBA00040790"/>
    </source>
</evidence>
<keyword evidence="14" id="KW-0564">Palmitate</keyword>
<evidence type="ECO:0000313" key="24">
    <source>
        <dbReference type="EMBL" id="GCC18933.1"/>
    </source>
</evidence>
<keyword evidence="8" id="KW-0488">Methylation</keyword>
<keyword evidence="17" id="KW-0636">Prenylation</keyword>
<keyword evidence="10" id="KW-0133">Cell shape</keyword>
<evidence type="ECO:0000256" key="6">
    <source>
        <dbReference type="ARBA" id="ARBA00005756"/>
    </source>
</evidence>
<evidence type="ECO:0000256" key="14">
    <source>
        <dbReference type="ARBA" id="ARBA00023139"/>
    </source>
</evidence>
<evidence type="ECO:0000256" key="5">
    <source>
        <dbReference type="ARBA" id="ARBA00004552"/>
    </source>
</evidence>
<keyword evidence="13" id="KW-0472">Membrane</keyword>
<evidence type="ECO:0000256" key="12">
    <source>
        <dbReference type="ARBA" id="ARBA00023054"/>
    </source>
</evidence>
<evidence type="ECO:0000256" key="18">
    <source>
        <dbReference type="ARBA" id="ARBA00037796"/>
    </source>
</evidence>
<evidence type="ECO:0000256" key="16">
    <source>
        <dbReference type="ARBA" id="ARBA00023288"/>
    </source>
</evidence>
<comment type="similarity">
    <text evidence="6">Belongs to the paralemmin family.</text>
</comment>
<feature type="compositionally biased region" description="Basic and acidic residues" evidence="23">
    <location>
        <begin position="111"/>
        <end position="124"/>
    </location>
</feature>
<dbReference type="GO" id="GO:0016323">
    <property type="term" value="C:basolateral plasma membrane"/>
    <property type="evidence" value="ECO:0007669"/>
    <property type="project" value="UniProtKB-SubCell"/>
</dbReference>
<feature type="compositionally biased region" description="Basic and acidic residues" evidence="23">
    <location>
        <begin position="346"/>
        <end position="365"/>
    </location>
</feature>
<keyword evidence="7" id="KW-1003">Cell membrane</keyword>
<proteinExistence type="inferred from homology"/>
<comment type="subcellular location">
    <subcellularLocation>
        <location evidence="18">Apicolateral cell membrane</location>
        <topology evidence="18">Lipid-anchor</topology>
    </subcellularLocation>
    <subcellularLocation>
        <location evidence="19">Basolateral cell membrane</location>
        <topology evidence="19">Lipid-anchor</topology>
    </subcellularLocation>
    <subcellularLocation>
        <location evidence="2">Cell membrane</location>
        <topology evidence="2">Lipid-anchor</topology>
        <orientation evidence="2">Cytoplasmic side</orientation>
    </subcellularLocation>
    <subcellularLocation>
        <location evidence="3">Cell projection</location>
        <location evidence="3">Axon</location>
    </subcellularLocation>
    <subcellularLocation>
        <location evidence="1">Cell projection</location>
        <location evidence="1">Dendrite</location>
    </subcellularLocation>
    <subcellularLocation>
        <location evidence="5">Cell projection</location>
        <location evidence="5">Dendritic spine</location>
    </subcellularLocation>
    <subcellularLocation>
        <location evidence="4">Cell projection</location>
        <location evidence="4">Filopodium membrane</location>
        <topology evidence="4">Lipid-anchor</topology>
    </subcellularLocation>
</comment>
<dbReference type="EMBL" id="BEZZ01001478">
    <property type="protein sequence ID" value="GCC18933.1"/>
    <property type="molecule type" value="Genomic_DNA"/>
</dbReference>
<evidence type="ECO:0000256" key="10">
    <source>
        <dbReference type="ARBA" id="ARBA00022960"/>
    </source>
</evidence>
<evidence type="ECO:0000256" key="17">
    <source>
        <dbReference type="ARBA" id="ARBA00023289"/>
    </source>
</evidence>
<keyword evidence="15" id="KW-0966">Cell projection</keyword>
<dbReference type="GO" id="GO:0043197">
    <property type="term" value="C:dendritic spine"/>
    <property type="evidence" value="ECO:0007669"/>
    <property type="project" value="UniProtKB-SubCell"/>
</dbReference>
<accession>A0A401RLA4</accession>
<keyword evidence="16" id="KW-0449">Lipoprotein</keyword>
<feature type="region of interest" description="Disordered" evidence="23">
    <location>
        <begin position="58"/>
        <end position="87"/>
    </location>
</feature>
<evidence type="ECO:0000256" key="9">
    <source>
        <dbReference type="ARBA" id="ARBA00022553"/>
    </source>
</evidence>
<feature type="region of interest" description="Disordered" evidence="23">
    <location>
        <begin position="110"/>
        <end position="147"/>
    </location>
</feature>
<dbReference type="Pfam" id="PF03285">
    <property type="entry name" value="Paralemmin"/>
    <property type="match status" value="1"/>
</dbReference>
<evidence type="ECO:0000256" key="20">
    <source>
        <dbReference type="ARBA" id="ARBA00038823"/>
    </source>
</evidence>
<dbReference type="GO" id="GO:0031527">
    <property type="term" value="C:filopodium membrane"/>
    <property type="evidence" value="ECO:0007669"/>
    <property type="project" value="UniProtKB-SubCell"/>
</dbReference>
<gene>
    <name evidence="24" type="ORF">chiPu_0018127</name>
</gene>
<feature type="compositionally biased region" description="Basic and acidic residues" evidence="23">
    <location>
        <begin position="71"/>
        <end position="87"/>
    </location>
</feature>